<dbReference type="RefSeq" id="WP_058796689.1">
    <property type="nucleotide sequence ID" value="NZ_CP013611.1"/>
</dbReference>
<organism evidence="1 2">
    <name type="scientific">Pseudoalteromonas rubra</name>
    <dbReference type="NCBI Taxonomy" id="43658"/>
    <lineage>
        <taxon>Bacteria</taxon>
        <taxon>Pseudomonadati</taxon>
        <taxon>Pseudomonadota</taxon>
        <taxon>Gammaproteobacteria</taxon>
        <taxon>Alteromonadales</taxon>
        <taxon>Pseudoalteromonadaceae</taxon>
        <taxon>Pseudoalteromonas</taxon>
    </lineage>
</organism>
<dbReference type="KEGG" id="prr:AT705_11535"/>
<dbReference type="Proteomes" id="UP000069015">
    <property type="component" value="Chromosome 1"/>
</dbReference>
<evidence type="ECO:0000313" key="1">
    <source>
        <dbReference type="EMBL" id="ALU43521.1"/>
    </source>
</evidence>
<evidence type="ECO:0008006" key="3">
    <source>
        <dbReference type="Google" id="ProtNLM"/>
    </source>
</evidence>
<sequence>MFATHGKWQIDIVPPVIFVNLIGAFNREGVRAFEQQALTEIAPYTAGALQRVVINLTQCELATADSLAALQVYFADVAQRGYQEIDFIGVNALSRQLLTQLWQTHPVKVLFYLDADAYLVQHPHYRDATSWLSRLV</sequence>
<dbReference type="EMBL" id="CP013611">
    <property type="protein sequence ID" value="ALU43521.1"/>
    <property type="molecule type" value="Genomic_DNA"/>
</dbReference>
<evidence type="ECO:0000313" key="2">
    <source>
        <dbReference type="Proteomes" id="UP000069015"/>
    </source>
</evidence>
<accession>A0A0U2Z6U4</accession>
<proteinExistence type="predicted"/>
<dbReference type="AlphaFoldDB" id="A0A0U2Z6U4"/>
<gene>
    <name evidence="1" type="ORF">AT705_11535</name>
</gene>
<protein>
    <recommendedName>
        <fullName evidence="3">STAS/SEC14 domain-containing protein</fullName>
    </recommendedName>
</protein>
<reference evidence="1 2" key="1">
    <citation type="submission" date="2015-12" db="EMBL/GenBank/DDBJ databases">
        <title>Complete genome sequence of Pseudoalteromonas rubra SCSIO 6842, harboring a conjugative plasmid.</title>
        <authorList>
            <person name="Li B."/>
            <person name="Wang X."/>
        </authorList>
    </citation>
    <scope>NUCLEOTIDE SEQUENCE [LARGE SCALE GENOMIC DNA]</scope>
    <source>
        <strain evidence="1 2">SCSIO 6842</strain>
    </source>
</reference>
<name>A0A0U2Z6U4_9GAMM</name>